<dbReference type="GO" id="GO:0015935">
    <property type="term" value="C:small ribosomal subunit"/>
    <property type="evidence" value="ECO:0007669"/>
    <property type="project" value="TreeGrafter"/>
</dbReference>
<sequence>MNSTSEQLRTALDGLLEGLPPRRLTAAVERLMAQYRAPAGAAAAPPRSAPILRDRADVAAYAAYRMPATFAAVRAALRHLAARLPGWTPAGQLDIGGGTGAAVWAAAGAWPGEDGRRRPVTVLDWAGPALELGRELAAGAADPVVRGARWQRLRLTGDASAELPGAELVTVSYVLGELPEEAREALAVRAARAAGPAGAVVLVEPGTPDGYRRIRAARERLLAGGMTVLAPCPHGGPCPIGADGRDWCHFAARTARSALHRRVKGAELAWEDEKFSYVAAAGPELAGRGRGRGDGNGDGEASGRIVRRPQQRKGQVLLDLCTAGDGLRRVTVTRRDPERYRAARDTAWGDRWPRPGG</sequence>
<dbReference type="GO" id="GO:0003735">
    <property type="term" value="F:structural constituent of ribosome"/>
    <property type="evidence" value="ECO:0007669"/>
    <property type="project" value="TreeGrafter"/>
</dbReference>
<dbReference type="PANTHER" id="PTHR13184:SF5">
    <property type="entry name" value="METHYLTRANSFERASE-LIKE PROTEIN 17, MITOCHONDRIAL"/>
    <property type="match status" value="1"/>
</dbReference>
<evidence type="ECO:0000313" key="6">
    <source>
        <dbReference type="EMBL" id="SFC68220.1"/>
    </source>
</evidence>
<evidence type="ECO:0000256" key="3">
    <source>
        <dbReference type="ARBA" id="ARBA00023004"/>
    </source>
</evidence>
<evidence type="ECO:0000256" key="2">
    <source>
        <dbReference type="ARBA" id="ARBA00022946"/>
    </source>
</evidence>
<name>A0A1I1LFF2_9ACTN</name>
<proteinExistence type="predicted"/>
<feature type="region of interest" description="Disordered" evidence="5">
    <location>
        <begin position="286"/>
        <end position="309"/>
    </location>
</feature>
<evidence type="ECO:0000313" key="7">
    <source>
        <dbReference type="Proteomes" id="UP000199207"/>
    </source>
</evidence>
<dbReference type="GO" id="GO:0046872">
    <property type="term" value="F:metal ion binding"/>
    <property type="evidence" value="ECO:0007669"/>
    <property type="project" value="UniProtKB-KW"/>
</dbReference>
<keyword evidence="6" id="KW-0689">Ribosomal protein</keyword>
<evidence type="ECO:0000256" key="5">
    <source>
        <dbReference type="SAM" id="MobiDB-lite"/>
    </source>
</evidence>
<keyword evidence="4" id="KW-0411">Iron-sulfur</keyword>
<keyword evidence="6" id="KW-0808">Transferase</keyword>
<keyword evidence="1" id="KW-0479">Metal-binding</keyword>
<dbReference type="AlphaFoldDB" id="A0A1I1LFF2"/>
<feature type="region of interest" description="Disordered" evidence="5">
    <location>
        <begin position="334"/>
        <end position="357"/>
    </location>
</feature>
<dbReference type="GO" id="GO:0051536">
    <property type="term" value="F:iron-sulfur cluster binding"/>
    <property type="evidence" value="ECO:0007669"/>
    <property type="project" value="UniProtKB-KW"/>
</dbReference>
<keyword evidence="3" id="KW-0408">Iron</keyword>
<dbReference type="Proteomes" id="UP000199207">
    <property type="component" value="Unassembled WGS sequence"/>
</dbReference>
<dbReference type="EMBL" id="FOLM01000005">
    <property type="protein sequence ID" value="SFC68220.1"/>
    <property type="molecule type" value="Genomic_DNA"/>
</dbReference>
<dbReference type="Pfam" id="PF09243">
    <property type="entry name" value="Rsm22"/>
    <property type="match status" value="1"/>
</dbReference>
<dbReference type="RefSeq" id="WP_245833993.1">
    <property type="nucleotide sequence ID" value="NZ_FOLM01000005.1"/>
</dbReference>
<dbReference type="GO" id="GO:0008168">
    <property type="term" value="F:methyltransferase activity"/>
    <property type="evidence" value="ECO:0007669"/>
    <property type="project" value="UniProtKB-KW"/>
</dbReference>
<keyword evidence="2" id="KW-0809">Transit peptide</keyword>
<dbReference type="Gene3D" id="3.40.50.150">
    <property type="entry name" value="Vaccinia Virus protein VP39"/>
    <property type="match status" value="1"/>
</dbReference>
<reference evidence="6 7" key="1">
    <citation type="submission" date="2016-10" db="EMBL/GenBank/DDBJ databases">
        <authorList>
            <person name="de Groot N.N."/>
        </authorList>
    </citation>
    <scope>NUCLEOTIDE SEQUENCE [LARGE SCALE GENOMIC DNA]</scope>
    <source>
        <strain evidence="6 7">CGMCC 4.5739</strain>
    </source>
</reference>
<organism evidence="6 7">
    <name type="scientific">Streptomyces aidingensis</name>
    <dbReference type="NCBI Taxonomy" id="910347"/>
    <lineage>
        <taxon>Bacteria</taxon>
        <taxon>Bacillati</taxon>
        <taxon>Actinomycetota</taxon>
        <taxon>Actinomycetes</taxon>
        <taxon>Kitasatosporales</taxon>
        <taxon>Streptomycetaceae</taxon>
        <taxon>Streptomyces</taxon>
    </lineage>
</organism>
<dbReference type="STRING" id="910347.SAMN05421773_10559"/>
<keyword evidence="6" id="KW-0687">Ribonucleoprotein</keyword>
<gene>
    <name evidence="6" type="ORF">SAMN05421773_10559</name>
</gene>
<dbReference type="InterPro" id="IPR052571">
    <property type="entry name" value="Mt_RNA_Methyltransferase"/>
</dbReference>
<dbReference type="InterPro" id="IPR015324">
    <property type="entry name" value="Ribosomal_Rsm22-like"/>
</dbReference>
<keyword evidence="7" id="KW-1185">Reference proteome</keyword>
<accession>A0A1I1LFF2</accession>
<dbReference type="InterPro" id="IPR029063">
    <property type="entry name" value="SAM-dependent_MTases_sf"/>
</dbReference>
<evidence type="ECO:0000256" key="4">
    <source>
        <dbReference type="ARBA" id="ARBA00023014"/>
    </source>
</evidence>
<dbReference type="PANTHER" id="PTHR13184">
    <property type="entry name" value="37S RIBOSOMAL PROTEIN S22"/>
    <property type="match status" value="1"/>
</dbReference>
<dbReference type="SUPFAM" id="SSF53335">
    <property type="entry name" value="S-adenosyl-L-methionine-dependent methyltransferases"/>
    <property type="match status" value="1"/>
</dbReference>
<keyword evidence="6" id="KW-0489">Methyltransferase</keyword>
<evidence type="ECO:0000256" key="1">
    <source>
        <dbReference type="ARBA" id="ARBA00022723"/>
    </source>
</evidence>
<protein>
    <submittedName>
        <fullName evidence="6">Ribosomal protein RSM22 (Predicted rRNA methylase)</fullName>
    </submittedName>
</protein>
<dbReference type="GO" id="GO:0006412">
    <property type="term" value="P:translation"/>
    <property type="evidence" value="ECO:0007669"/>
    <property type="project" value="InterPro"/>
</dbReference>
<dbReference type="GO" id="GO:0032259">
    <property type="term" value="P:methylation"/>
    <property type="evidence" value="ECO:0007669"/>
    <property type="project" value="UniProtKB-KW"/>
</dbReference>